<dbReference type="Proteomes" id="UP000319817">
    <property type="component" value="Chromosome"/>
</dbReference>
<protein>
    <submittedName>
        <fullName evidence="7">Integral membrane protein TerC family protein</fullName>
    </submittedName>
</protein>
<evidence type="ECO:0000256" key="5">
    <source>
        <dbReference type="ARBA" id="ARBA00023136"/>
    </source>
</evidence>
<dbReference type="Pfam" id="PF03741">
    <property type="entry name" value="TerC"/>
    <property type="match status" value="1"/>
</dbReference>
<comment type="subcellular location">
    <subcellularLocation>
        <location evidence="1">Membrane</location>
        <topology evidence="1">Multi-pass membrane protein</topology>
    </subcellularLocation>
</comment>
<evidence type="ECO:0000256" key="1">
    <source>
        <dbReference type="ARBA" id="ARBA00004141"/>
    </source>
</evidence>
<sequence length="318" mass="34267">MIDLIEFTAGIFGNVSPAISLIADAITPLANAAAPLAEATLHSDIAESAAEPSNESLFSVAGVFTLGMLILLQVVLGFDNLLYISIESKRVPKESQSKVRKLGIGLAIIFRIVLLFVVVNLIALLEDAFVSVDTFFVKADISGHSLIVLFGGGFILYTALKEIYHLLSVPNLDHEGESGGGSTVGKAVAMIVVMNLVFSFDSILSAMALTENLVIMATAIIFSGIMMIWLADHVAEFLKKNRMYEVLGLFVLFIVGVMLVSEGGHLADLQLFGHHVMPMAKSTFYFVLAVLIVVDVVQARFQKKLLAQQEANEVANHA</sequence>
<feature type="transmembrane region" description="Helical" evidence="6">
    <location>
        <begin position="57"/>
        <end position="82"/>
    </location>
</feature>
<keyword evidence="5 6" id="KW-0472">Membrane</keyword>
<dbReference type="PANTHER" id="PTHR30238:SF4">
    <property type="entry name" value="SLL1022 PROTEIN"/>
    <property type="match status" value="1"/>
</dbReference>
<comment type="similarity">
    <text evidence="2">Belongs to the TerC family.</text>
</comment>
<keyword evidence="3 6" id="KW-0812">Transmembrane</keyword>
<feature type="transmembrane region" description="Helical" evidence="6">
    <location>
        <begin position="243"/>
        <end position="263"/>
    </location>
</feature>
<name>A0A517NQH8_9BACT</name>
<gene>
    <name evidence="7" type="ORF">K239x_13160</name>
</gene>
<dbReference type="AlphaFoldDB" id="A0A517NQH8"/>
<keyword evidence="8" id="KW-1185">Reference proteome</keyword>
<feature type="transmembrane region" description="Helical" evidence="6">
    <location>
        <begin position="283"/>
        <end position="301"/>
    </location>
</feature>
<evidence type="ECO:0000256" key="6">
    <source>
        <dbReference type="SAM" id="Phobius"/>
    </source>
</evidence>
<dbReference type="PANTHER" id="PTHR30238">
    <property type="entry name" value="MEMBRANE BOUND PREDICTED REDOX MODULATOR"/>
    <property type="match status" value="1"/>
</dbReference>
<keyword evidence="4 6" id="KW-1133">Transmembrane helix</keyword>
<feature type="transmembrane region" description="Helical" evidence="6">
    <location>
        <begin position="213"/>
        <end position="231"/>
    </location>
</feature>
<dbReference type="GO" id="GO:0016020">
    <property type="term" value="C:membrane"/>
    <property type="evidence" value="ECO:0007669"/>
    <property type="project" value="UniProtKB-SubCell"/>
</dbReference>
<evidence type="ECO:0000256" key="2">
    <source>
        <dbReference type="ARBA" id="ARBA00007511"/>
    </source>
</evidence>
<feature type="transmembrane region" description="Helical" evidence="6">
    <location>
        <begin position="145"/>
        <end position="167"/>
    </location>
</feature>
<proteinExistence type="inferred from homology"/>
<evidence type="ECO:0000256" key="4">
    <source>
        <dbReference type="ARBA" id="ARBA00022989"/>
    </source>
</evidence>
<organism evidence="7 8">
    <name type="scientific">Stieleria marina</name>
    <dbReference type="NCBI Taxonomy" id="1930275"/>
    <lineage>
        <taxon>Bacteria</taxon>
        <taxon>Pseudomonadati</taxon>
        <taxon>Planctomycetota</taxon>
        <taxon>Planctomycetia</taxon>
        <taxon>Pirellulales</taxon>
        <taxon>Pirellulaceae</taxon>
        <taxon>Stieleria</taxon>
    </lineage>
</organism>
<evidence type="ECO:0000313" key="7">
    <source>
        <dbReference type="EMBL" id="QDT09370.1"/>
    </source>
</evidence>
<evidence type="ECO:0000256" key="3">
    <source>
        <dbReference type="ARBA" id="ARBA00022692"/>
    </source>
</evidence>
<dbReference type="InterPro" id="IPR005496">
    <property type="entry name" value="Integral_membrane_TerC"/>
</dbReference>
<evidence type="ECO:0000313" key="8">
    <source>
        <dbReference type="Proteomes" id="UP000319817"/>
    </source>
</evidence>
<feature type="transmembrane region" description="Helical" evidence="6">
    <location>
        <begin position="102"/>
        <end position="125"/>
    </location>
</feature>
<dbReference type="EMBL" id="CP036526">
    <property type="protein sequence ID" value="QDT09370.1"/>
    <property type="molecule type" value="Genomic_DNA"/>
</dbReference>
<reference evidence="7 8" key="1">
    <citation type="submission" date="2019-02" db="EMBL/GenBank/DDBJ databases">
        <title>Deep-cultivation of Planctomycetes and their phenomic and genomic characterization uncovers novel biology.</title>
        <authorList>
            <person name="Wiegand S."/>
            <person name="Jogler M."/>
            <person name="Boedeker C."/>
            <person name="Pinto D."/>
            <person name="Vollmers J."/>
            <person name="Rivas-Marin E."/>
            <person name="Kohn T."/>
            <person name="Peeters S.H."/>
            <person name="Heuer A."/>
            <person name="Rast P."/>
            <person name="Oberbeckmann S."/>
            <person name="Bunk B."/>
            <person name="Jeske O."/>
            <person name="Meyerdierks A."/>
            <person name="Storesund J.E."/>
            <person name="Kallscheuer N."/>
            <person name="Luecker S."/>
            <person name="Lage O.M."/>
            <person name="Pohl T."/>
            <person name="Merkel B.J."/>
            <person name="Hornburger P."/>
            <person name="Mueller R.-W."/>
            <person name="Bruemmer F."/>
            <person name="Labrenz M."/>
            <person name="Spormann A.M."/>
            <person name="Op den Camp H."/>
            <person name="Overmann J."/>
            <person name="Amann R."/>
            <person name="Jetten M.S.M."/>
            <person name="Mascher T."/>
            <person name="Medema M.H."/>
            <person name="Devos D.P."/>
            <person name="Kaster A.-K."/>
            <person name="Ovreas L."/>
            <person name="Rohde M."/>
            <person name="Galperin M.Y."/>
            <person name="Jogler C."/>
        </authorList>
    </citation>
    <scope>NUCLEOTIDE SEQUENCE [LARGE SCALE GENOMIC DNA]</scope>
    <source>
        <strain evidence="7 8">K23_9</strain>
    </source>
</reference>
<feature type="transmembrane region" description="Helical" evidence="6">
    <location>
        <begin position="187"/>
        <end position="207"/>
    </location>
</feature>
<accession>A0A517NQH8</accession>